<dbReference type="Pfam" id="PF04951">
    <property type="entry name" value="Peptidase_M55"/>
    <property type="match status" value="1"/>
</dbReference>
<feature type="active site" description="Nucleophile" evidence="1">
    <location>
        <position position="117"/>
    </location>
</feature>
<feature type="binding site" evidence="2">
    <location>
        <position position="60"/>
    </location>
    <ligand>
        <name>Zn(2+)</name>
        <dbReference type="ChEBI" id="CHEBI:29105"/>
        <label>2</label>
    </ligand>
</feature>
<sequence length="268" mass="29145">MKIFISADIEGSIGVLDGCECRHGNEEYERARRYMTEEVAAASRGAYGAGANEVVIKDAHGTGRNIIIDDLPEEVEVIRGWSGHPFTMLQDLDATFDGVIFTGYHSGAGIGGNPLAHTISGGVVQEIRINGEKASEYLINSYTASYVGVPVIYVCGDKKLIEEVEGHKLGVKTLAVKEGSGGSVRGVSLKKGIGLIEEGVAQAVREIENIRKMEFPKEFKLELIFKSEAQAVRGGFYPGMRRSGAYEVEGVFTDYFDLLRALMFLIRG</sequence>
<gene>
    <name evidence="3" type="ORF">PM10SUCC1_19980</name>
</gene>
<keyword evidence="2" id="KW-0479">Metal-binding</keyword>
<evidence type="ECO:0000313" key="4">
    <source>
        <dbReference type="Proteomes" id="UP001144471"/>
    </source>
</evidence>
<evidence type="ECO:0000256" key="1">
    <source>
        <dbReference type="PIRSR" id="PIRSR015853-1"/>
    </source>
</evidence>
<proteinExistence type="predicted"/>
<organism evidence="3 4">
    <name type="scientific">Propionigenium maris DSM 9537</name>
    <dbReference type="NCBI Taxonomy" id="1123000"/>
    <lineage>
        <taxon>Bacteria</taxon>
        <taxon>Fusobacteriati</taxon>
        <taxon>Fusobacteriota</taxon>
        <taxon>Fusobacteriia</taxon>
        <taxon>Fusobacteriales</taxon>
        <taxon>Fusobacteriaceae</taxon>
        <taxon>Propionigenium</taxon>
    </lineage>
</organism>
<feature type="binding site" evidence="2">
    <location>
        <position position="136"/>
    </location>
    <ligand>
        <name>Zn(2+)</name>
        <dbReference type="ChEBI" id="CHEBI:29105"/>
        <label>2</label>
    </ligand>
</feature>
<keyword evidence="4" id="KW-1185">Reference proteome</keyword>
<comment type="caution">
    <text evidence="3">The sequence shown here is derived from an EMBL/GenBank/DDBJ whole genome shotgun (WGS) entry which is preliminary data.</text>
</comment>
<dbReference type="Gene3D" id="3.40.50.10780">
    <property type="entry name" value="Dipeptide transport protein"/>
    <property type="match status" value="1"/>
</dbReference>
<name>A0A9W6GJU9_9FUSO</name>
<feature type="binding site" evidence="2">
    <location>
        <position position="10"/>
    </location>
    <ligand>
        <name>Zn(2+)</name>
        <dbReference type="ChEBI" id="CHEBI:29105"/>
        <label>1</label>
    </ligand>
</feature>
<dbReference type="RefSeq" id="WP_281835669.1">
    <property type="nucleotide sequence ID" value="NZ_BSDY01000008.1"/>
</dbReference>
<feature type="binding site" evidence="2">
    <location>
        <position position="105"/>
    </location>
    <ligand>
        <name>Zn(2+)</name>
        <dbReference type="ChEBI" id="CHEBI:29105"/>
        <label>2</label>
    </ligand>
</feature>
<feature type="binding site" evidence="2">
    <location>
        <position position="8"/>
    </location>
    <ligand>
        <name>Zn(2+)</name>
        <dbReference type="ChEBI" id="CHEBI:29105"/>
        <label>1</label>
    </ligand>
</feature>
<accession>A0A9W6GJU9</accession>
<reference evidence="3" key="1">
    <citation type="submission" date="2022-12" db="EMBL/GenBank/DDBJ databases">
        <title>Reference genome sequencing for broad-spectrum identification of bacterial and archaeal isolates by mass spectrometry.</title>
        <authorList>
            <person name="Sekiguchi Y."/>
            <person name="Tourlousse D.M."/>
        </authorList>
    </citation>
    <scope>NUCLEOTIDE SEQUENCE</scope>
    <source>
        <strain evidence="3">10succ1</strain>
    </source>
</reference>
<dbReference type="Proteomes" id="UP001144471">
    <property type="component" value="Unassembled WGS sequence"/>
</dbReference>
<evidence type="ECO:0000313" key="3">
    <source>
        <dbReference type="EMBL" id="GLI56484.1"/>
    </source>
</evidence>
<dbReference type="SUPFAM" id="SSF63992">
    <property type="entry name" value="Dipeptide transport protein"/>
    <property type="match status" value="1"/>
</dbReference>
<dbReference type="GO" id="GO:0046872">
    <property type="term" value="F:metal ion binding"/>
    <property type="evidence" value="ECO:0007669"/>
    <property type="project" value="UniProtKB-KW"/>
</dbReference>
<evidence type="ECO:0000256" key="2">
    <source>
        <dbReference type="PIRSR" id="PIRSR015853-2"/>
    </source>
</evidence>
<dbReference type="InterPro" id="IPR027476">
    <property type="entry name" value="DppA_N"/>
</dbReference>
<dbReference type="PIRSF" id="PIRSF015853">
    <property type="entry name" value="Pep_DppA"/>
    <property type="match status" value="1"/>
</dbReference>
<protein>
    <submittedName>
        <fullName evidence="3">Amino acid amidase</fullName>
    </submittedName>
</protein>
<dbReference type="InterPro" id="IPR036177">
    <property type="entry name" value="Peptidase_M55_sf"/>
</dbReference>
<dbReference type="AlphaFoldDB" id="A0A9W6GJU9"/>
<dbReference type="Gene3D" id="3.30.1360.130">
    <property type="entry name" value="Dipeptide transport protein"/>
    <property type="match status" value="1"/>
</dbReference>
<feature type="binding site" evidence="2">
    <location>
        <position position="8"/>
    </location>
    <ligand>
        <name>Zn(2+)</name>
        <dbReference type="ChEBI" id="CHEBI:29105"/>
        <label>2</label>
    </ligand>
</feature>
<keyword evidence="2" id="KW-0862">Zinc</keyword>
<dbReference type="EMBL" id="BSDY01000008">
    <property type="protein sequence ID" value="GLI56484.1"/>
    <property type="molecule type" value="Genomic_DNA"/>
</dbReference>
<dbReference type="InterPro" id="IPR007035">
    <property type="entry name" value="Peptidase_M55"/>
</dbReference>